<dbReference type="EMBL" id="CP001715">
    <property type="protein sequence ID" value="ACV35871.1"/>
    <property type="molecule type" value="Genomic_DNA"/>
</dbReference>
<dbReference type="eggNOG" id="COG1373">
    <property type="taxonomic scope" value="Bacteria"/>
</dbReference>
<protein>
    <recommendedName>
        <fullName evidence="2">DUF4143 domain-containing protein</fullName>
    </recommendedName>
</protein>
<dbReference type="STRING" id="522306.CAP2UW1_2585"/>
<dbReference type="InterPro" id="IPR011335">
    <property type="entry name" value="Restrct_endonuc-II-like"/>
</dbReference>
<proteinExistence type="predicted"/>
<sequence length="112" mass="12812">MMTCLAYCQERAKEFSCARQLVITLSDEEHCELDVFMLIDNQLALCIECKSGEYRQDIDRYVSLRKRLGLTGKKLVMCVAGLSDEHARGLTAMYDLTFVSEQGLLPHLRTLF</sequence>
<name>C7RS48_ACCRE</name>
<gene>
    <name evidence="1" type="ordered locus">CAP2UW1_2585</name>
</gene>
<organism evidence="1">
    <name type="scientific">Accumulibacter regalis</name>
    <dbReference type="NCBI Taxonomy" id="522306"/>
    <lineage>
        <taxon>Bacteria</taxon>
        <taxon>Pseudomonadati</taxon>
        <taxon>Pseudomonadota</taxon>
        <taxon>Betaproteobacteria</taxon>
        <taxon>Candidatus Accumulibacter</taxon>
    </lineage>
</organism>
<accession>C7RS48</accession>
<dbReference type="SUPFAM" id="SSF52980">
    <property type="entry name" value="Restriction endonuclease-like"/>
    <property type="match status" value="1"/>
</dbReference>
<dbReference type="Gene3D" id="3.40.1350.10">
    <property type="match status" value="1"/>
</dbReference>
<dbReference type="GO" id="GO:0003676">
    <property type="term" value="F:nucleic acid binding"/>
    <property type="evidence" value="ECO:0007669"/>
    <property type="project" value="InterPro"/>
</dbReference>
<dbReference type="InterPro" id="IPR011856">
    <property type="entry name" value="tRNA_endonuc-like_dom_sf"/>
</dbReference>
<dbReference type="HOGENOM" id="CLU_2140356_0_0_4"/>
<evidence type="ECO:0008006" key="2">
    <source>
        <dbReference type="Google" id="ProtNLM"/>
    </source>
</evidence>
<dbReference type="KEGG" id="app:CAP2UW1_2585"/>
<reference evidence="1" key="2">
    <citation type="submission" date="2009-09" db="EMBL/GenBank/DDBJ databases">
        <title>Complete sequence of chromosome of Candidatus Accumulibacter phosphatis clade IIA str. UW-1.</title>
        <authorList>
            <consortium name="US DOE Joint Genome Institute"/>
            <person name="Martin H.G."/>
            <person name="Ivanova N."/>
            <person name="Kunin V."/>
            <person name="Warnecke F."/>
            <person name="Barry K."/>
            <person name="He S."/>
            <person name="Salamov A."/>
            <person name="Szeto E."/>
            <person name="Dalin E."/>
            <person name="Pangilinan J.L."/>
            <person name="Lapidus A."/>
            <person name="Lowry S."/>
            <person name="Kyrpides N.C."/>
            <person name="McMahon K.D."/>
            <person name="Hugenholtz P."/>
        </authorList>
    </citation>
    <scope>NUCLEOTIDE SEQUENCE [LARGE SCALE GENOMIC DNA]</scope>
    <source>
        <strain evidence="1">UW-1</strain>
    </source>
</reference>
<evidence type="ECO:0000313" key="1">
    <source>
        <dbReference type="EMBL" id="ACV35871.1"/>
    </source>
</evidence>
<dbReference type="OrthoDB" id="5561245at2"/>
<reference evidence="1" key="1">
    <citation type="submission" date="2009-08" db="EMBL/GenBank/DDBJ databases">
        <authorList>
            <consortium name="US DOE Joint Genome Institute"/>
            <person name="Lucas S."/>
            <person name="Copeland A."/>
            <person name="Lapidus A."/>
            <person name="Glavina del Rio T."/>
            <person name="Dalin E."/>
            <person name="Tice H."/>
            <person name="Bruce D."/>
            <person name="Barry K."/>
            <person name="Pitluck S."/>
            <person name="Lowry S."/>
            <person name="Larimer F."/>
            <person name="Land M."/>
            <person name="Hauser L."/>
            <person name="Kyrpides N."/>
            <person name="Ivanova N."/>
            <person name="McMahon K.D."/>
            <person name="Hugenholtz P."/>
        </authorList>
    </citation>
    <scope>NUCLEOTIDE SEQUENCE</scope>
    <source>
        <strain evidence="1">UW-1</strain>
    </source>
</reference>
<dbReference type="AlphaFoldDB" id="C7RS48"/>